<dbReference type="Proteomes" id="UP000275256">
    <property type="component" value="Unassembled WGS sequence"/>
</dbReference>
<evidence type="ECO:0000256" key="7">
    <source>
        <dbReference type="RuleBase" id="RU363032"/>
    </source>
</evidence>
<name>A0A3M0G4S8_9ACTN</name>
<evidence type="ECO:0000256" key="2">
    <source>
        <dbReference type="ARBA" id="ARBA00022448"/>
    </source>
</evidence>
<feature type="transmembrane region" description="Helical" evidence="7">
    <location>
        <begin position="293"/>
        <end position="314"/>
    </location>
</feature>
<evidence type="ECO:0000256" key="5">
    <source>
        <dbReference type="ARBA" id="ARBA00022989"/>
    </source>
</evidence>
<reference evidence="9 10" key="1">
    <citation type="submission" date="2018-10" db="EMBL/GenBank/DDBJ databases">
        <title>Tessaracoccus antarcticuss sp. nov., isolated from sediment.</title>
        <authorList>
            <person name="Zhou L.Y."/>
            <person name="Du Z.J."/>
        </authorList>
    </citation>
    <scope>NUCLEOTIDE SEQUENCE [LARGE SCALE GENOMIC DNA]</scope>
    <source>
        <strain evidence="9 10">JDX10</strain>
    </source>
</reference>
<comment type="similarity">
    <text evidence="7">Belongs to the binding-protein-dependent transport system permease family.</text>
</comment>
<dbReference type="OrthoDB" id="9804439at2"/>
<dbReference type="RefSeq" id="WP_121901500.1">
    <property type="nucleotide sequence ID" value="NZ_REFW01000002.1"/>
</dbReference>
<dbReference type="CDD" id="cd06261">
    <property type="entry name" value="TM_PBP2"/>
    <property type="match status" value="1"/>
</dbReference>
<gene>
    <name evidence="9" type="ORF">EAX62_09915</name>
</gene>
<keyword evidence="3" id="KW-1003">Cell membrane</keyword>
<dbReference type="GO" id="GO:0005886">
    <property type="term" value="C:plasma membrane"/>
    <property type="evidence" value="ECO:0007669"/>
    <property type="project" value="UniProtKB-SubCell"/>
</dbReference>
<feature type="domain" description="ABC transmembrane type-1" evidence="8">
    <location>
        <begin position="98"/>
        <end position="313"/>
    </location>
</feature>
<dbReference type="Gene3D" id="1.10.3720.10">
    <property type="entry name" value="MetI-like"/>
    <property type="match status" value="1"/>
</dbReference>
<evidence type="ECO:0000256" key="4">
    <source>
        <dbReference type="ARBA" id="ARBA00022692"/>
    </source>
</evidence>
<organism evidence="9 10">
    <name type="scientific">Tessaracoccus antarcticus</name>
    <dbReference type="NCBI Taxonomy" id="2479848"/>
    <lineage>
        <taxon>Bacteria</taxon>
        <taxon>Bacillati</taxon>
        <taxon>Actinomycetota</taxon>
        <taxon>Actinomycetes</taxon>
        <taxon>Propionibacteriales</taxon>
        <taxon>Propionibacteriaceae</taxon>
        <taxon>Tessaracoccus</taxon>
    </lineage>
</organism>
<keyword evidence="4 7" id="KW-0812">Transmembrane</keyword>
<evidence type="ECO:0000256" key="6">
    <source>
        <dbReference type="ARBA" id="ARBA00023136"/>
    </source>
</evidence>
<comment type="caution">
    <text evidence="9">The sequence shown here is derived from an EMBL/GenBank/DDBJ whole genome shotgun (WGS) entry which is preliminary data.</text>
</comment>
<dbReference type="PANTHER" id="PTHR30193">
    <property type="entry name" value="ABC TRANSPORTER PERMEASE PROTEIN"/>
    <property type="match status" value="1"/>
</dbReference>
<dbReference type="SUPFAM" id="SSF161098">
    <property type="entry name" value="MetI-like"/>
    <property type="match status" value="1"/>
</dbReference>
<evidence type="ECO:0000313" key="9">
    <source>
        <dbReference type="EMBL" id="RMB60020.1"/>
    </source>
</evidence>
<keyword evidence="6 7" id="KW-0472">Membrane</keyword>
<feature type="transmembrane region" description="Helical" evidence="7">
    <location>
        <begin position="135"/>
        <end position="154"/>
    </location>
</feature>
<keyword evidence="2 7" id="KW-0813">Transport</keyword>
<dbReference type="InterPro" id="IPR035906">
    <property type="entry name" value="MetI-like_sf"/>
</dbReference>
<feature type="transmembrane region" description="Helical" evidence="7">
    <location>
        <begin position="192"/>
        <end position="213"/>
    </location>
</feature>
<evidence type="ECO:0000313" key="10">
    <source>
        <dbReference type="Proteomes" id="UP000275256"/>
    </source>
</evidence>
<protein>
    <submittedName>
        <fullName evidence="9">Sugar ABC transporter permease</fullName>
    </submittedName>
</protein>
<dbReference type="InterPro" id="IPR000515">
    <property type="entry name" value="MetI-like"/>
</dbReference>
<dbReference type="InterPro" id="IPR051393">
    <property type="entry name" value="ABC_transporter_permease"/>
</dbReference>
<evidence type="ECO:0000256" key="1">
    <source>
        <dbReference type="ARBA" id="ARBA00004651"/>
    </source>
</evidence>
<feature type="transmembrane region" description="Helical" evidence="7">
    <location>
        <begin position="234"/>
        <end position="257"/>
    </location>
</feature>
<sequence length="324" mass="35740">MDWLLKATTPAEKILVMFVAILLFAGVMAFILYVSEKLPRWIPAVGFLLPAVIMLAFGLLWPGLRTIFDSFRDAAGRKSVGVDNYVTVLTNPDFQIILLNTLAWVVAVPLLSTVFGLLYAVLVDRTRFEKLAKTLIFLPMAISMVGASIIWKFVYQYKPATANQTGFANQILVWLGLPPQQFLLNPPWNTGFLIVIMIWIQTGFAMTILSASIKAIPDEITEAAQIDGAGSLSTFFNITVPSIRPALIVVITTIAMATLKIFDIVRTATGGQFQTSVIANEFYSQKFSQGNNGIAATLAVILFVLVIPIVIYNVRQMRISEGER</sequence>
<dbReference type="PROSITE" id="PS50928">
    <property type="entry name" value="ABC_TM1"/>
    <property type="match status" value="1"/>
</dbReference>
<dbReference type="Pfam" id="PF00528">
    <property type="entry name" value="BPD_transp_1"/>
    <property type="match status" value="1"/>
</dbReference>
<evidence type="ECO:0000259" key="8">
    <source>
        <dbReference type="PROSITE" id="PS50928"/>
    </source>
</evidence>
<keyword evidence="10" id="KW-1185">Reference proteome</keyword>
<evidence type="ECO:0000256" key="3">
    <source>
        <dbReference type="ARBA" id="ARBA00022475"/>
    </source>
</evidence>
<feature type="transmembrane region" description="Helical" evidence="7">
    <location>
        <begin position="14"/>
        <end position="34"/>
    </location>
</feature>
<keyword evidence="5 7" id="KW-1133">Transmembrane helix</keyword>
<comment type="subcellular location">
    <subcellularLocation>
        <location evidence="1 7">Cell membrane</location>
        <topology evidence="1 7">Multi-pass membrane protein</topology>
    </subcellularLocation>
</comment>
<feature type="transmembrane region" description="Helical" evidence="7">
    <location>
        <begin position="41"/>
        <end position="61"/>
    </location>
</feature>
<feature type="transmembrane region" description="Helical" evidence="7">
    <location>
        <begin position="102"/>
        <end position="123"/>
    </location>
</feature>
<proteinExistence type="inferred from homology"/>
<dbReference type="GO" id="GO:0055085">
    <property type="term" value="P:transmembrane transport"/>
    <property type="evidence" value="ECO:0007669"/>
    <property type="project" value="InterPro"/>
</dbReference>
<dbReference type="EMBL" id="REFW01000002">
    <property type="protein sequence ID" value="RMB60020.1"/>
    <property type="molecule type" value="Genomic_DNA"/>
</dbReference>
<dbReference type="PANTHER" id="PTHR30193:SF18">
    <property type="entry name" value="OSMOPROTECTIVE COMPOUNDS UPTAKE PERMEASE PROTEIN GGTC"/>
    <property type="match status" value="1"/>
</dbReference>
<accession>A0A3M0G4S8</accession>
<dbReference type="AlphaFoldDB" id="A0A3M0G4S8"/>